<accession>A0A8S0W307</accession>
<feature type="transmembrane region" description="Helical" evidence="1">
    <location>
        <begin position="25"/>
        <end position="43"/>
    </location>
</feature>
<dbReference type="AlphaFoldDB" id="A0A8S0W307"/>
<gene>
    <name evidence="2" type="ORF">AAE3_LOCUS2710</name>
</gene>
<keyword evidence="1" id="KW-0812">Transmembrane</keyword>
<reference evidence="2 3" key="1">
    <citation type="submission" date="2020-01" db="EMBL/GenBank/DDBJ databases">
        <authorList>
            <person name="Gupta K D."/>
        </authorList>
    </citation>
    <scope>NUCLEOTIDE SEQUENCE [LARGE SCALE GENOMIC DNA]</scope>
</reference>
<organism evidence="2 3">
    <name type="scientific">Cyclocybe aegerita</name>
    <name type="common">Black poplar mushroom</name>
    <name type="synonym">Agrocybe aegerita</name>
    <dbReference type="NCBI Taxonomy" id="1973307"/>
    <lineage>
        <taxon>Eukaryota</taxon>
        <taxon>Fungi</taxon>
        <taxon>Dikarya</taxon>
        <taxon>Basidiomycota</taxon>
        <taxon>Agaricomycotina</taxon>
        <taxon>Agaricomycetes</taxon>
        <taxon>Agaricomycetidae</taxon>
        <taxon>Agaricales</taxon>
        <taxon>Agaricineae</taxon>
        <taxon>Bolbitiaceae</taxon>
        <taxon>Cyclocybe</taxon>
    </lineage>
</organism>
<sequence>MDGTDQPAALSLAQAPKLKKHTSYYIDYITFAVYALFAVLHSVNKKKTQVEDTLFKVPRVGFEGRSGTPFEAFASLQQLNDSREGLDGDHPVYLQGVRVYDFENLLRIMYPNFKIQTERAVVTPPSDTEEKGVWLSVVELTTPSMT</sequence>
<evidence type="ECO:0000313" key="3">
    <source>
        <dbReference type="Proteomes" id="UP000467700"/>
    </source>
</evidence>
<name>A0A8S0W307_CYCAE</name>
<dbReference type="EMBL" id="CACVBS010000029">
    <property type="protein sequence ID" value="CAA7260404.1"/>
    <property type="molecule type" value="Genomic_DNA"/>
</dbReference>
<evidence type="ECO:0000256" key="1">
    <source>
        <dbReference type="SAM" id="Phobius"/>
    </source>
</evidence>
<evidence type="ECO:0000313" key="2">
    <source>
        <dbReference type="EMBL" id="CAA7260404.1"/>
    </source>
</evidence>
<proteinExistence type="predicted"/>
<keyword evidence="1" id="KW-1133">Transmembrane helix</keyword>
<protein>
    <submittedName>
        <fullName evidence="2">Uncharacterized protein</fullName>
    </submittedName>
</protein>
<keyword evidence="3" id="KW-1185">Reference proteome</keyword>
<dbReference type="Proteomes" id="UP000467700">
    <property type="component" value="Unassembled WGS sequence"/>
</dbReference>
<dbReference type="OrthoDB" id="2593747at2759"/>
<keyword evidence="1" id="KW-0472">Membrane</keyword>
<comment type="caution">
    <text evidence="2">The sequence shown here is derived from an EMBL/GenBank/DDBJ whole genome shotgun (WGS) entry which is preliminary data.</text>
</comment>